<dbReference type="EMBL" id="WMIE01000001">
    <property type="protein sequence ID" value="MTH76861.1"/>
    <property type="molecule type" value="Genomic_DNA"/>
</dbReference>
<dbReference type="OrthoDB" id="7585366at2"/>
<proteinExistence type="predicted"/>
<dbReference type="GO" id="GO:0016747">
    <property type="term" value="F:acyltransferase activity, transferring groups other than amino-acyl groups"/>
    <property type="evidence" value="ECO:0007669"/>
    <property type="project" value="InterPro"/>
</dbReference>
<keyword evidence="2" id="KW-0808">Transferase</keyword>
<dbReference type="AlphaFoldDB" id="A0A6L6JA44"/>
<reference evidence="2 3" key="1">
    <citation type="submission" date="2019-11" db="EMBL/GenBank/DDBJ databases">
        <authorList>
            <person name="Dong K."/>
        </authorList>
    </citation>
    <scope>NUCLEOTIDE SEQUENCE [LARGE SCALE GENOMIC DNA]</scope>
    <source>
        <strain evidence="2 3">NBRC 111993</strain>
    </source>
</reference>
<feature type="domain" description="N-acetyltransferase" evidence="1">
    <location>
        <begin position="7"/>
        <end position="150"/>
    </location>
</feature>
<evidence type="ECO:0000259" key="1">
    <source>
        <dbReference type="PROSITE" id="PS51186"/>
    </source>
</evidence>
<dbReference type="PROSITE" id="PS51186">
    <property type="entry name" value="GNAT"/>
    <property type="match status" value="1"/>
</dbReference>
<evidence type="ECO:0000313" key="2">
    <source>
        <dbReference type="EMBL" id="MTH76861.1"/>
    </source>
</evidence>
<dbReference type="Pfam" id="PF13508">
    <property type="entry name" value="Acetyltransf_7"/>
    <property type="match status" value="1"/>
</dbReference>
<keyword evidence="3" id="KW-1185">Reference proteome</keyword>
<gene>
    <name evidence="2" type="ORF">GL286_03865</name>
</gene>
<accession>A0A6L6JA44</accession>
<comment type="caution">
    <text evidence="2">The sequence shown here is derived from an EMBL/GenBank/DDBJ whole genome shotgun (WGS) entry which is preliminary data.</text>
</comment>
<dbReference type="Proteomes" id="UP000478183">
    <property type="component" value="Unassembled WGS sequence"/>
</dbReference>
<dbReference type="InterPro" id="IPR000182">
    <property type="entry name" value="GNAT_dom"/>
</dbReference>
<sequence length="154" mass="17452">MKQCPTFELRPATPDEFPFAAEIYINAMRPLMLKLGAWDEPMRRAGIRRSYKAADSCIIVLDGIDIGWTQISVRDADYNIAQIQILEEYCGLGIGSQIIRDLQLRAQNEGKTISLSAVRTNRAIELYKRLGFRIIDSEATPIIDMVWEPDSDVC</sequence>
<organism evidence="2 3">
    <name type="scientific">Paracoccus aestuariivivens</name>
    <dbReference type="NCBI Taxonomy" id="1820333"/>
    <lineage>
        <taxon>Bacteria</taxon>
        <taxon>Pseudomonadati</taxon>
        <taxon>Pseudomonadota</taxon>
        <taxon>Alphaproteobacteria</taxon>
        <taxon>Rhodobacterales</taxon>
        <taxon>Paracoccaceae</taxon>
        <taxon>Paracoccus</taxon>
    </lineage>
</organism>
<dbReference type="InterPro" id="IPR016181">
    <property type="entry name" value="Acyl_CoA_acyltransferase"/>
</dbReference>
<protein>
    <submittedName>
        <fullName evidence="2">GNAT family N-acetyltransferase</fullName>
    </submittedName>
</protein>
<evidence type="ECO:0000313" key="3">
    <source>
        <dbReference type="Proteomes" id="UP000478183"/>
    </source>
</evidence>
<dbReference type="SUPFAM" id="SSF55729">
    <property type="entry name" value="Acyl-CoA N-acyltransferases (Nat)"/>
    <property type="match status" value="1"/>
</dbReference>
<name>A0A6L6JA44_9RHOB</name>
<dbReference type="Gene3D" id="3.40.630.30">
    <property type="match status" value="1"/>
</dbReference>